<protein>
    <submittedName>
        <fullName evidence="7">Acetyl-COA carboxylase</fullName>
    </submittedName>
</protein>
<feature type="region of interest" description="Disordered" evidence="4">
    <location>
        <begin position="207"/>
        <end position="226"/>
    </location>
</feature>
<gene>
    <name evidence="7" type="ORF">AA309_28835</name>
</gene>
<keyword evidence="3" id="KW-0067">ATP-binding</keyword>
<sequence>MAERLRFLPAGSDAFLVELDDLETTLTLLDALRADRPDGVVELVPAARTLLLRFDPLVNDRAKLVEVISRIDLSVRSTRQGETFEIPVIYDGEDLRDVADILGWTVDEVIRRHTEATYTVAFTGFAPGFAYMTCDDPAFDVPRRKSPRVRIPAGSVALAGKFGGIYPSDSPGGWQLLGRTPLKMWDTSRPRAALLAPGDRVRFRDRAKGASVPVSGRPDEKTTATSPSAGLLVTRADRPALYQDLGRPGLADQGVAESGAIDHASLIDANLCVGNPRAAAAIEITFGGFALKADRPVTLAVTGAPAPLAIRTVDGRTLAVPFGWPFALDAGDELTLDFPPEGMRSYLALRGGFAVQPVLGSAATDTLAKVGPAPITAGDMLVPANAPAAAVDPCRPVPKTMPKADDTVTLDVVLGPRTDWFTQKGVATLLAQDWQVTAESSRVGMRLAGAEPLERRDTAELPSEGTVLGAIQVPHSGQPVLFLADHPLTGGYPVIAVIARHHLDLAGQIPIGATIRFNAIAAFDPLVKELKR</sequence>
<organism evidence="7 8">
    <name type="scientific">Microvirga vignae</name>
    <dbReference type="NCBI Taxonomy" id="1225564"/>
    <lineage>
        <taxon>Bacteria</taxon>
        <taxon>Pseudomonadati</taxon>
        <taxon>Pseudomonadota</taxon>
        <taxon>Alphaproteobacteria</taxon>
        <taxon>Hyphomicrobiales</taxon>
        <taxon>Methylobacteriaceae</taxon>
        <taxon>Microvirga</taxon>
    </lineage>
</organism>
<dbReference type="InterPro" id="IPR029000">
    <property type="entry name" value="Cyclophilin-like_dom_sf"/>
</dbReference>
<dbReference type="InterPro" id="IPR003833">
    <property type="entry name" value="CT_C_D"/>
</dbReference>
<dbReference type="Pfam" id="PF02682">
    <property type="entry name" value="CT_C_D"/>
    <property type="match status" value="1"/>
</dbReference>
<feature type="domain" description="Carboxyltransferase" evidence="6">
    <location>
        <begin position="252"/>
        <end position="532"/>
    </location>
</feature>
<dbReference type="PANTHER" id="PTHR43309">
    <property type="entry name" value="5-OXOPROLINASE SUBUNIT C"/>
    <property type="match status" value="1"/>
</dbReference>
<keyword evidence="8" id="KW-1185">Reference proteome</keyword>
<dbReference type="PANTHER" id="PTHR43309:SF3">
    <property type="entry name" value="5-OXOPROLINASE SUBUNIT C"/>
    <property type="match status" value="1"/>
</dbReference>
<dbReference type="PATRIC" id="fig|1225564.3.peg.421"/>
<evidence type="ECO:0000313" key="8">
    <source>
        <dbReference type="Proteomes" id="UP000035489"/>
    </source>
</evidence>
<dbReference type="OrthoDB" id="9768696at2"/>
<evidence type="ECO:0000256" key="3">
    <source>
        <dbReference type="ARBA" id="ARBA00022840"/>
    </source>
</evidence>
<dbReference type="SMART" id="SM00796">
    <property type="entry name" value="AHS1"/>
    <property type="match status" value="1"/>
</dbReference>
<dbReference type="InterPro" id="IPR003778">
    <property type="entry name" value="CT_A_B"/>
</dbReference>
<evidence type="ECO:0000256" key="1">
    <source>
        <dbReference type="ARBA" id="ARBA00022741"/>
    </source>
</evidence>
<evidence type="ECO:0000313" key="7">
    <source>
        <dbReference type="EMBL" id="KLK89894.1"/>
    </source>
</evidence>
<dbReference type="SUPFAM" id="SSF160467">
    <property type="entry name" value="PH0987 N-terminal domain-like"/>
    <property type="match status" value="1"/>
</dbReference>
<dbReference type="STRING" id="1225564.AA309_28835"/>
<keyword evidence="2" id="KW-0378">Hydrolase</keyword>
<reference evidence="7 8" key="1">
    <citation type="submission" date="2015-05" db="EMBL/GenBank/DDBJ databases">
        <title>Draft genome sequence of Microvirga vignae strain BR3299, a novel nitrogen fixing bacteria isolated from Brazil semi-aired region.</title>
        <authorList>
            <person name="Zilli J.E."/>
            <person name="Passos S.R."/>
            <person name="Leite J."/>
            <person name="Baldani J.I."/>
            <person name="Xavier G.R."/>
            <person name="Rumjaneck N.G."/>
            <person name="Simoes-Araujo J.L."/>
        </authorList>
    </citation>
    <scope>NUCLEOTIDE SEQUENCE [LARGE SCALE GENOMIC DNA]</scope>
    <source>
        <strain evidence="7 8">BR3299</strain>
    </source>
</reference>
<dbReference type="Gene3D" id="2.40.100.10">
    <property type="entry name" value="Cyclophilin-like"/>
    <property type="match status" value="2"/>
</dbReference>
<dbReference type="NCBIfam" id="TIGR00724">
    <property type="entry name" value="urea_amlyse_rel"/>
    <property type="match status" value="1"/>
</dbReference>
<dbReference type="SUPFAM" id="SSF50891">
    <property type="entry name" value="Cyclophilin-like"/>
    <property type="match status" value="2"/>
</dbReference>
<dbReference type="AlphaFoldDB" id="A0A0H1R4D1"/>
<evidence type="ECO:0000256" key="2">
    <source>
        <dbReference type="ARBA" id="ARBA00022801"/>
    </source>
</evidence>
<evidence type="ECO:0000259" key="5">
    <source>
        <dbReference type="SMART" id="SM00796"/>
    </source>
</evidence>
<dbReference type="EMBL" id="LCYG01000113">
    <property type="protein sequence ID" value="KLK89894.1"/>
    <property type="molecule type" value="Genomic_DNA"/>
</dbReference>
<keyword evidence="1" id="KW-0547">Nucleotide-binding</keyword>
<dbReference type="InterPro" id="IPR052708">
    <property type="entry name" value="PxpC"/>
</dbReference>
<comment type="caution">
    <text evidence="7">The sequence shown here is derived from an EMBL/GenBank/DDBJ whole genome shotgun (WGS) entry which is preliminary data.</text>
</comment>
<dbReference type="GO" id="GO:0005524">
    <property type="term" value="F:ATP binding"/>
    <property type="evidence" value="ECO:0007669"/>
    <property type="project" value="UniProtKB-KW"/>
</dbReference>
<dbReference type="Proteomes" id="UP000035489">
    <property type="component" value="Unassembled WGS sequence"/>
</dbReference>
<evidence type="ECO:0000259" key="6">
    <source>
        <dbReference type="SMART" id="SM00797"/>
    </source>
</evidence>
<dbReference type="Pfam" id="PF02626">
    <property type="entry name" value="CT_A_B"/>
    <property type="match status" value="1"/>
</dbReference>
<dbReference type="SMART" id="SM00797">
    <property type="entry name" value="AHS2"/>
    <property type="match status" value="1"/>
</dbReference>
<accession>A0A0H1R4D1</accession>
<dbReference type="GO" id="GO:0016787">
    <property type="term" value="F:hydrolase activity"/>
    <property type="evidence" value="ECO:0007669"/>
    <property type="project" value="UniProtKB-KW"/>
</dbReference>
<evidence type="ECO:0000256" key="4">
    <source>
        <dbReference type="SAM" id="MobiDB-lite"/>
    </source>
</evidence>
<dbReference type="Gene3D" id="3.30.1360.40">
    <property type="match status" value="1"/>
</dbReference>
<feature type="domain" description="Carboxyltransferase" evidence="5">
    <location>
        <begin position="5"/>
        <end position="195"/>
    </location>
</feature>
<dbReference type="RefSeq" id="WP_047192468.1">
    <property type="nucleotide sequence ID" value="NZ_LCYG01000113.1"/>
</dbReference>
<name>A0A0H1R4D1_9HYPH</name>
<proteinExistence type="predicted"/>